<comment type="caution">
    <text evidence="1">The sequence shown here is derived from an EMBL/GenBank/DDBJ whole genome shotgun (WGS) entry which is preliminary data.</text>
</comment>
<evidence type="ECO:0000313" key="1">
    <source>
        <dbReference type="EMBL" id="CAB3410257.1"/>
    </source>
</evidence>
<gene>
    <name evidence="1" type="ORF">CBOVIS_LOCUS11809</name>
</gene>
<dbReference type="AlphaFoldDB" id="A0A8S1FE85"/>
<accession>A0A8S1FE85</accession>
<protein>
    <submittedName>
        <fullName evidence="1">Uncharacterized protein</fullName>
    </submittedName>
</protein>
<keyword evidence="2" id="KW-1185">Reference proteome</keyword>
<proteinExistence type="predicted"/>
<dbReference type="Proteomes" id="UP000494206">
    <property type="component" value="Unassembled WGS sequence"/>
</dbReference>
<dbReference type="EMBL" id="CADEPM010000010">
    <property type="protein sequence ID" value="CAB3410257.1"/>
    <property type="molecule type" value="Genomic_DNA"/>
</dbReference>
<name>A0A8S1FE85_9PELO</name>
<evidence type="ECO:0000313" key="2">
    <source>
        <dbReference type="Proteomes" id="UP000494206"/>
    </source>
</evidence>
<reference evidence="1 2" key="1">
    <citation type="submission" date="2020-04" db="EMBL/GenBank/DDBJ databases">
        <authorList>
            <person name="Laetsch R D."/>
            <person name="Stevens L."/>
            <person name="Kumar S."/>
            <person name="Blaxter L. M."/>
        </authorList>
    </citation>
    <scope>NUCLEOTIDE SEQUENCE [LARGE SCALE GENOMIC DNA]</scope>
</reference>
<sequence>MKAALLQEVRRHLSESDLINLAQVNSATYGELANTGSVKQLVDSMELIRMECSPGRMETCGLRIDPFGKTVHTPGADGLQEKQFVDFVYDNLISTTITGTLTLRNVIIDDYFYERFMLVKHNLKYITGLVLNFCKITVDREQFQRMLEGLNLDTFLVFDCTMNTDIMTDELILGFPRLDKLAIAMRNGFTGFANLTDVLFFHWMKTKHLPSQTYFENITFVNVHRNMGYFVLKLAKITKKKFVLAPVKMVGGKKKHILRIFSEM</sequence>
<organism evidence="1 2">
    <name type="scientific">Caenorhabditis bovis</name>
    <dbReference type="NCBI Taxonomy" id="2654633"/>
    <lineage>
        <taxon>Eukaryota</taxon>
        <taxon>Metazoa</taxon>
        <taxon>Ecdysozoa</taxon>
        <taxon>Nematoda</taxon>
        <taxon>Chromadorea</taxon>
        <taxon>Rhabditida</taxon>
        <taxon>Rhabditina</taxon>
        <taxon>Rhabditomorpha</taxon>
        <taxon>Rhabditoidea</taxon>
        <taxon>Rhabditidae</taxon>
        <taxon>Peloderinae</taxon>
        <taxon>Caenorhabditis</taxon>
    </lineage>
</organism>